<dbReference type="PROSITE" id="PS50966">
    <property type="entry name" value="ZF_SWIM"/>
    <property type="match status" value="1"/>
</dbReference>
<reference evidence="4" key="1">
    <citation type="submission" date="2015-05" db="EMBL/GenBank/DDBJ databases">
        <authorList>
            <person name="Urmite Genomes"/>
        </authorList>
    </citation>
    <scope>NUCLEOTIDE SEQUENCE [LARGE SCALE GENOMIC DNA]</scope>
    <source>
        <strain evidence="4">LF1</strain>
    </source>
</reference>
<evidence type="ECO:0000313" key="4">
    <source>
        <dbReference type="Proteomes" id="UP000199087"/>
    </source>
</evidence>
<proteinExistence type="predicted"/>
<evidence type="ECO:0000313" key="3">
    <source>
        <dbReference type="EMBL" id="CRK80213.1"/>
    </source>
</evidence>
<dbReference type="GO" id="GO:0008270">
    <property type="term" value="F:zinc ion binding"/>
    <property type="evidence" value="ECO:0007669"/>
    <property type="project" value="UniProtKB-KW"/>
</dbReference>
<keyword evidence="1" id="KW-0863">Zinc-finger</keyword>
<evidence type="ECO:0000259" key="2">
    <source>
        <dbReference type="PROSITE" id="PS50966"/>
    </source>
</evidence>
<sequence>MPTLSEAFVDSLAPNAAAVKNGWGLVKKNQFITLYKSEDGSVLFGECKGSGKNNYLTSVDFFNETPVARCTCPSRQFPCKHSLGLMYCFVQGADFSIAPIPEEIVEKREKSAQRLEKKKEQKSIPKKVNKTALAKKITAQIEGLSVLERQIHHLLRSGLATIDAKKLKDLEDIAKQLGNYYLKEVQHDLREMILLWHEDLPEDPLYSLAFEQIQQLYVLCKKGKQHLTKRLEDQELLPEVETDIEERLGHIWQLADLRDRHLSIPNVKLVQLSFYSTKSGARKEFIEEGIWLDLNKGSLYYTKNFRPFRAVKQIKEGNSIFSIVSMNELFVYPGEGTPRIRFEEYQFEKIEDLKHIKTLAKQNVEEVVKKVRNQLRQSLADKQPIEFLAFSKLGKVNGKWMLEGMDGSRLTLSDEFGKNPTTMPLLDLLSNKDLENNAMLVRFHHDLENGILAAKPLTIVTSNRMIRLLG</sequence>
<evidence type="ECO:0000256" key="1">
    <source>
        <dbReference type="PROSITE-ProRule" id="PRU00325"/>
    </source>
</evidence>
<name>A0A0U1NQ91_9BACI</name>
<protein>
    <recommendedName>
        <fullName evidence="2">SWIM-type domain-containing protein</fullName>
    </recommendedName>
</protein>
<dbReference type="AlphaFoldDB" id="A0A0U1NQ91"/>
<accession>A0A0U1NQ91</accession>
<feature type="domain" description="SWIM-type" evidence="2">
    <location>
        <begin position="55"/>
        <end position="90"/>
    </location>
</feature>
<gene>
    <name evidence="3" type="ORF">BN000_00094</name>
</gene>
<dbReference type="Proteomes" id="UP000199087">
    <property type="component" value="Unassembled WGS sequence"/>
</dbReference>
<dbReference type="EMBL" id="CVRB01000001">
    <property type="protein sequence ID" value="CRK80213.1"/>
    <property type="molecule type" value="Genomic_DNA"/>
</dbReference>
<keyword evidence="1" id="KW-0862">Zinc</keyword>
<keyword evidence="4" id="KW-1185">Reference proteome</keyword>
<dbReference type="STRING" id="1499688.BN000_00094"/>
<organism evidence="3 4">
    <name type="scientific">Neobacillus massiliamazoniensis</name>
    <dbReference type="NCBI Taxonomy" id="1499688"/>
    <lineage>
        <taxon>Bacteria</taxon>
        <taxon>Bacillati</taxon>
        <taxon>Bacillota</taxon>
        <taxon>Bacilli</taxon>
        <taxon>Bacillales</taxon>
        <taxon>Bacillaceae</taxon>
        <taxon>Neobacillus</taxon>
    </lineage>
</organism>
<dbReference type="OrthoDB" id="9816340at2"/>
<keyword evidence="1" id="KW-0479">Metal-binding</keyword>
<dbReference type="RefSeq" id="WP_090629420.1">
    <property type="nucleotide sequence ID" value="NZ_CVRB01000001.1"/>
</dbReference>
<dbReference type="InterPro" id="IPR007527">
    <property type="entry name" value="Znf_SWIM"/>
</dbReference>
<dbReference type="Pfam" id="PF04434">
    <property type="entry name" value="SWIM"/>
    <property type="match status" value="1"/>
</dbReference>